<protein>
    <submittedName>
        <fullName evidence="3">Uncharacterized protein DUF4129</fullName>
    </submittedName>
</protein>
<gene>
    <name evidence="3" type="ORF">C7443_103384</name>
</gene>
<organism evidence="3 4">
    <name type="scientific">Plasticicumulans acidivorans</name>
    <dbReference type="NCBI Taxonomy" id="886464"/>
    <lineage>
        <taxon>Bacteria</taxon>
        <taxon>Pseudomonadati</taxon>
        <taxon>Pseudomonadota</taxon>
        <taxon>Gammaproteobacteria</taxon>
        <taxon>Candidatus Competibacteraceae</taxon>
        <taxon>Plasticicumulans</taxon>
    </lineage>
</organism>
<dbReference type="RefSeq" id="WP_170123535.1">
    <property type="nucleotide sequence ID" value="NZ_QGTJ01000003.1"/>
</dbReference>
<dbReference type="Proteomes" id="UP000246569">
    <property type="component" value="Unassembled WGS sequence"/>
</dbReference>
<dbReference type="InterPro" id="IPR025403">
    <property type="entry name" value="TgpA-like_C"/>
</dbReference>
<keyword evidence="4" id="KW-1185">Reference proteome</keyword>
<evidence type="ECO:0000259" key="2">
    <source>
        <dbReference type="SMART" id="SM00460"/>
    </source>
</evidence>
<evidence type="ECO:0000313" key="3">
    <source>
        <dbReference type="EMBL" id="PWV63455.1"/>
    </source>
</evidence>
<keyword evidence="1" id="KW-0812">Transmembrane</keyword>
<accession>A0A317MX46</accession>
<dbReference type="InterPro" id="IPR052901">
    <property type="entry name" value="Bact_TGase-like"/>
</dbReference>
<keyword evidence="1" id="KW-1133">Transmembrane helix</keyword>
<dbReference type="Pfam" id="PF11992">
    <property type="entry name" value="TgpA_N"/>
    <property type="match status" value="1"/>
</dbReference>
<dbReference type="Gene3D" id="3.10.620.30">
    <property type="match status" value="1"/>
</dbReference>
<evidence type="ECO:0000313" key="4">
    <source>
        <dbReference type="Proteomes" id="UP000246569"/>
    </source>
</evidence>
<dbReference type="PANTHER" id="PTHR42736">
    <property type="entry name" value="PROTEIN-GLUTAMINE GAMMA-GLUTAMYLTRANSFERASE"/>
    <property type="match status" value="1"/>
</dbReference>
<dbReference type="SMART" id="SM00460">
    <property type="entry name" value="TGc"/>
    <property type="match status" value="1"/>
</dbReference>
<dbReference type="PANTHER" id="PTHR42736:SF1">
    <property type="entry name" value="PROTEIN-GLUTAMINE GAMMA-GLUTAMYLTRANSFERASE"/>
    <property type="match status" value="1"/>
</dbReference>
<feature type="transmembrane region" description="Helical" evidence="1">
    <location>
        <begin position="66"/>
        <end position="83"/>
    </location>
</feature>
<feature type="transmembrane region" description="Helical" evidence="1">
    <location>
        <begin position="166"/>
        <end position="186"/>
    </location>
</feature>
<keyword evidence="1" id="KW-0472">Membrane</keyword>
<comment type="caution">
    <text evidence="3">The sequence shown here is derived from an EMBL/GenBank/DDBJ whole genome shotgun (WGS) entry which is preliminary data.</text>
</comment>
<dbReference type="AlphaFoldDB" id="A0A317MX46"/>
<dbReference type="Pfam" id="PF13559">
    <property type="entry name" value="DUF4129"/>
    <property type="match status" value="1"/>
</dbReference>
<sequence>MSVPEPVALEQDPGAPRLMRDVGLALLLAAAPQMLVVPWWLVLVFVVAGGWRVAAAFGRLPSPSRGMLGLMTLLLCIGVGWHYRTLFGREAGVALLFAMSALKLLEWRTRRDAQVLTLLAYLLVMARLLYDQGLLTAVYAALAVTVTLAAQVSASRADTNMSSGQNYRLVGSMLVRAIPVALVLFLCFPRVQGPLWNLPQDAAARTGIDDEMSPGSIARLNLSDAVAFRVRFSAAVPPPAQRYWRGLVLERFDGRVWRAYDPLRRSARFAHEAVGEPIEYVITLEPSGRRWLFALDRPASLPAATFVDTNDVLRRLTPVTELLRYTQYSDLDYRSGPLSSVERLRALALPSDAAPQAVELGRRWQQTLKDPRQRVEAALRLFREGPYRYTLQPPLLTGDVVDEFLFETRAGYCEHYAGAFVVLMRAAAVPARVVAGYLGAERAPSGEYYIVRQSDAHAWAEVWLEGQGWTRVDPTAAIAPERVERGTFAAIGDPSVLPLLARRGDGWLRQALLQLDALDVTWNEWVLAYGPERQRELLQWLGWHGADVLGLLALMLGGLLIVAALLAAWSWWCRRPRHDALAALYLRFCARLEWIGLSRAAHEGPQAFAARIARQRPDLADETGYILDLYASLRFGPAASAEQLRELRLRVRNFRPRA</sequence>
<evidence type="ECO:0000256" key="1">
    <source>
        <dbReference type="SAM" id="Phobius"/>
    </source>
</evidence>
<dbReference type="InterPro" id="IPR002931">
    <property type="entry name" value="Transglutaminase-like"/>
</dbReference>
<feature type="domain" description="Transglutaminase-like" evidence="2">
    <location>
        <begin position="405"/>
        <end position="476"/>
    </location>
</feature>
<dbReference type="SUPFAM" id="SSF54001">
    <property type="entry name" value="Cysteine proteinases"/>
    <property type="match status" value="1"/>
</dbReference>
<dbReference type="InterPro" id="IPR038765">
    <property type="entry name" value="Papain-like_cys_pep_sf"/>
</dbReference>
<dbReference type="EMBL" id="QGTJ01000003">
    <property type="protein sequence ID" value="PWV63455.1"/>
    <property type="molecule type" value="Genomic_DNA"/>
</dbReference>
<dbReference type="InterPro" id="IPR021878">
    <property type="entry name" value="TgpA_N"/>
</dbReference>
<feature type="transmembrane region" description="Helical" evidence="1">
    <location>
        <begin position="548"/>
        <end position="572"/>
    </location>
</feature>
<reference evidence="3 4" key="1">
    <citation type="submission" date="2018-05" db="EMBL/GenBank/DDBJ databases">
        <title>Genomic Encyclopedia of Type Strains, Phase IV (KMG-IV): sequencing the most valuable type-strain genomes for metagenomic binning, comparative biology and taxonomic classification.</title>
        <authorList>
            <person name="Goeker M."/>
        </authorList>
    </citation>
    <scope>NUCLEOTIDE SEQUENCE [LARGE SCALE GENOMIC DNA]</scope>
    <source>
        <strain evidence="3 4">DSM 23606</strain>
    </source>
</reference>
<proteinExistence type="predicted"/>
<feature type="transmembrane region" description="Helical" evidence="1">
    <location>
        <begin position="136"/>
        <end position="154"/>
    </location>
</feature>
<dbReference type="Pfam" id="PF01841">
    <property type="entry name" value="Transglut_core"/>
    <property type="match status" value="1"/>
</dbReference>
<name>A0A317MX46_9GAMM</name>